<dbReference type="InterPro" id="IPR036116">
    <property type="entry name" value="FN3_sf"/>
</dbReference>
<dbReference type="AlphaFoldDB" id="A0A1I5U7L5"/>
<dbReference type="RefSeq" id="WP_143076964.1">
    <property type="nucleotide sequence ID" value="NZ_FOXI01000012.1"/>
</dbReference>
<name>A0A1I5U7L5_9EURY</name>
<evidence type="ECO:0000256" key="1">
    <source>
        <dbReference type="SAM" id="MobiDB-lite"/>
    </source>
</evidence>
<dbReference type="InterPro" id="IPR015943">
    <property type="entry name" value="WD40/YVTN_repeat-like_dom_sf"/>
</dbReference>
<dbReference type="PANTHER" id="PTHR34512:SF30">
    <property type="entry name" value="OUTER MEMBRANE PROTEIN ASSEMBLY FACTOR BAMB"/>
    <property type="match status" value="1"/>
</dbReference>
<gene>
    <name evidence="4" type="ORF">SAMN05216277_1121</name>
</gene>
<keyword evidence="5" id="KW-1185">Reference proteome</keyword>
<dbReference type="PANTHER" id="PTHR34512">
    <property type="entry name" value="CELL SURFACE PROTEIN"/>
    <property type="match status" value="1"/>
</dbReference>
<sequence>MSETSTLSRIARQLTLRRLELTALSTTALAFILTVALVGTGQVHEANPATAALADHVGWAGAGVLGIGYTAGAFALFRRTWSYRYRGVRVAHVGAVLVAAPGVADLAVNAVRLAQVGLPSVALKAIVATASPVVLATVVAVGHPVAPQVIEAVSGTSIRTAGRQALPGVVAVLVVTSTFVGGIAFLGTQPVTEEQSGTAAAAAGDKIWNTSTGDNVLSSPTLANGTVYVGSYDGSLYAFDADTGTQKWSTATGGSIYQSSPTVANGTVYLGSYDGSLYAFDADTGTQKWSAATGDSISGSPTVANGTVYVGSADNSLYAFDADTGTQKWSAATGDNIKSSPTVANGTVYVGSWDNSLYAFDADTGTQKWSAATGDNIKSSPTVANGTVYVGSWDNSLYAFDADTGTQKWSTATGGNIHWTSPTVANGTVYVGSYSQSLHAFDADTGTEKWSAATGDNIKSSPTVANGVVYVGSDDNSLYAFDAGTGTQEWSFATGGRIDSSPTVANGTVYVGSWDNSLYAIDADTGSQKWSAATGGSVRSSPTVANGVVYVGSNDNSLYAFDTSHSKDSSGSRHELHTLGHVGPVEGSTSLSGLTTSATDSTSTYLTWSANQVSTTRVEYKPTSASTWSTFSTLSGSTTSETLTGLLNGEAYDVRVVADSDSTIKSTTSATTTLPADDQPVLSTPAEGQITVDRETVTTNYGEVEVQYRETNTSTWTTHTTVPYDFTTIDIENLSDEEEYTVRLQTQTEHTTGSWTDLVSTGTLTPTGPISGTVENQNGQAIENATVKVFTVTNATEGVTDPASGIDELTDLSDPMPDSFAEQSDSDFQLLGDGGT</sequence>
<protein>
    <submittedName>
        <fullName evidence="4">Outer membrane protein assembly factor BamB, contains PQQ-like beta-propeller repeat</fullName>
    </submittedName>
</protein>
<dbReference type="Pfam" id="PF13360">
    <property type="entry name" value="PQQ_2"/>
    <property type="match status" value="5"/>
</dbReference>
<dbReference type="InterPro" id="IPR013783">
    <property type="entry name" value="Ig-like_fold"/>
</dbReference>
<feature type="transmembrane region" description="Helical" evidence="2">
    <location>
        <begin position="90"/>
        <end position="111"/>
    </location>
</feature>
<evidence type="ECO:0000313" key="4">
    <source>
        <dbReference type="EMBL" id="SFP91230.1"/>
    </source>
</evidence>
<dbReference type="EMBL" id="FOXI01000012">
    <property type="protein sequence ID" value="SFP91230.1"/>
    <property type="molecule type" value="Genomic_DNA"/>
</dbReference>
<feature type="transmembrane region" description="Helical" evidence="2">
    <location>
        <begin position="21"/>
        <end position="39"/>
    </location>
</feature>
<keyword evidence="2" id="KW-0472">Membrane</keyword>
<feature type="transmembrane region" description="Helical" evidence="2">
    <location>
        <begin position="165"/>
        <end position="186"/>
    </location>
</feature>
<keyword evidence="2" id="KW-1133">Transmembrane helix</keyword>
<keyword evidence="2" id="KW-0812">Transmembrane</keyword>
<dbReference type="OrthoDB" id="8638at2157"/>
<dbReference type="Gene3D" id="2.40.128.630">
    <property type="match status" value="1"/>
</dbReference>
<dbReference type="Proteomes" id="UP000183769">
    <property type="component" value="Unassembled WGS sequence"/>
</dbReference>
<dbReference type="CDD" id="cd00063">
    <property type="entry name" value="FN3"/>
    <property type="match status" value="1"/>
</dbReference>
<evidence type="ECO:0000313" key="5">
    <source>
        <dbReference type="Proteomes" id="UP000183769"/>
    </source>
</evidence>
<feature type="domain" description="Fibronectin type-III" evidence="3">
    <location>
        <begin position="590"/>
        <end position="676"/>
    </location>
</feature>
<organism evidence="4 5">
    <name type="scientific">Halolamina pelagica</name>
    <dbReference type="NCBI Taxonomy" id="699431"/>
    <lineage>
        <taxon>Archaea</taxon>
        <taxon>Methanobacteriati</taxon>
        <taxon>Methanobacteriota</taxon>
        <taxon>Stenosarchaea group</taxon>
        <taxon>Halobacteria</taxon>
        <taxon>Halobacteriales</taxon>
        <taxon>Haloferacaceae</taxon>
    </lineage>
</organism>
<dbReference type="Gene3D" id="2.60.40.10">
    <property type="entry name" value="Immunoglobulins"/>
    <property type="match status" value="2"/>
</dbReference>
<dbReference type="PROSITE" id="PS50853">
    <property type="entry name" value="FN3"/>
    <property type="match status" value="1"/>
</dbReference>
<evidence type="ECO:0000256" key="2">
    <source>
        <dbReference type="SAM" id="Phobius"/>
    </source>
</evidence>
<dbReference type="InterPro" id="IPR002372">
    <property type="entry name" value="PQQ_rpt_dom"/>
</dbReference>
<proteinExistence type="predicted"/>
<dbReference type="SMART" id="SM00564">
    <property type="entry name" value="PQQ"/>
    <property type="match status" value="9"/>
</dbReference>
<dbReference type="Gene3D" id="2.40.10.480">
    <property type="match status" value="2"/>
</dbReference>
<dbReference type="Gene3D" id="2.130.10.10">
    <property type="entry name" value="YVTN repeat-like/Quinoprotein amine dehydrogenase"/>
    <property type="match status" value="1"/>
</dbReference>
<feature type="non-terminal residue" evidence="4">
    <location>
        <position position="836"/>
    </location>
</feature>
<dbReference type="InterPro" id="IPR003961">
    <property type="entry name" value="FN3_dom"/>
</dbReference>
<feature type="region of interest" description="Disordered" evidence="1">
    <location>
        <begin position="798"/>
        <end position="836"/>
    </location>
</feature>
<accession>A0A1I5U7L5</accession>
<reference evidence="5" key="1">
    <citation type="submission" date="2016-10" db="EMBL/GenBank/DDBJ databases">
        <authorList>
            <person name="Varghese N."/>
            <person name="Submissions S."/>
        </authorList>
    </citation>
    <scope>NUCLEOTIDE SEQUENCE [LARGE SCALE GENOMIC DNA]</scope>
    <source>
        <strain evidence="5">CGMCC 1.10329</strain>
    </source>
</reference>
<feature type="transmembrane region" description="Helical" evidence="2">
    <location>
        <begin position="59"/>
        <end position="78"/>
    </location>
</feature>
<dbReference type="SUPFAM" id="SSF50998">
    <property type="entry name" value="Quinoprotein alcohol dehydrogenase-like"/>
    <property type="match status" value="3"/>
</dbReference>
<dbReference type="InterPro" id="IPR018391">
    <property type="entry name" value="PQQ_b-propeller_rpt"/>
</dbReference>
<dbReference type="SUPFAM" id="SSF49265">
    <property type="entry name" value="Fibronectin type III"/>
    <property type="match status" value="1"/>
</dbReference>
<evidence type="ECO:0000259" key="3">
    <source>
        <dbReference type="PROSITE" id="PS50853"/>
    </source>
</evidence>
<feature type="transmembrane region" description="Helical" evidence="2">
    <location>
        <begin position="123"/>
        <end position="145"/>
    </location>
</feature>
<dbReference type="InterPro" id="IPR011047">
    <property type="entry name" value="Quinoprotein_ADH-like_sf"/>
</dbReference>